<accession>A0A921U248</accession>
<reference evidence="2" key="2">
    <citation type="submission" date="2020-10" db="EMBL/GenBank/DDBJ databases">
        <authorList>
            <person name="Cooper E.A."/>
            <person name="Brenton Z.W."/>
            <person name="Flinn B.S."/>
            <person name="Jenkins J."/>
            <person name="Shu S."/>
            <person name="Flowers D."/>
            <person name="Luo F."/>
            <person name="Wang Y."/>
            <person name="Xia P."/>
            <person name="Barry K."/>
            <person name="Daum C."/>
            <person name="Lipzen A."/>
            <person name="Yoshinaga Y."/>
            <person name="Schmutz J."/>
            <person name="Saski C."/>
            <person name="Vermerris W."/>
            <person name="Kresovich S."/>
        </authorList>
    </citation>
    <scope>NUCLEOTIDE SEQUENCE</scope>
</reference>
<evidence type="ECO:0000313" key="3">
    <source>
        <dbReference type="Proteomes" id="UP000807115"/>
    </source>
</evidence>
<sequence>MLLSAAAQETTTTTTTRVQWSNAVKKLPWELRRLPPISGGGGGGARADSRRNNGASGTAGTDLAERTAKAWIRHALAKRVATRMLKRSTSSPPLVAVADEGSSRKTKVIVCCCARLPPGLRCALHQEDAQGQAWMRAQRGDDGGRECGEAVAVAPPKAHGWAFSEYARWRRHVWMPSRFYLERVETEKHCAAAEWLRVVTRETRVDF</sequence>
<protein>
    <submittedName>
        <fullName evidence="2">Uncharacterized protein</fullName>
    </submittedName>
</protein>
<reference evidence="2" key="1">
    <citation type="journal article" date="2019" name="BMC Genomics">
        <title>A new reference genome for Sorghum bicolor reveals high levels of sequence similarity between sweet and grain genotypes: implications for the genetics of sugar metabolism.</title>
        <authorList>
            <person name="Cooper E.A."/>
            <person name="Brenton Z.W."/>
            <person name="Flinn B.S."/>
            <person name="Jenkins J."/>
            <person name="Shu S."/>
            <person name="Flowers D."/>
            <person name="Luo F."/>
            <person name="Wang Y."/>
            <person name="Xia P."/>
            <person name="Barry K."/>
            <person name="Daum C."/>
            <person name="Lipzen A."/>
            <person name="Yoshinaga Y."/>
            <person name="Schmutz J."/>
            <person name="Saski C."/>
            <person name="Vermerris W."/>
            <person name="Kresovich S."/>
        </authorList>
    </citation>
    <scope>NUCLEOTIDE SEQUENCE</scope>
</reference>
<evidence type="ECO:0000256" key="1">
    <source>
        <dbReference type="SAM" id="MobiDB-lite"/>
    </source>
</evidence>
<evidence type="ECO:0000313" key="2">
    <source>
        <dbReference type="EMBL" id="KAG0515319.1"/>
    </source>
</evidence>
<dbReference type="Proteomes" id="UP000807115">
    <property type="component" value="Chromosome 10"/>
</dbReference>
<feature type="region of interest" description="Disordered" evidence="1">
    <location>
        <begin position="33"/>
        <end position="61"/>
    </location>
</feature>
<dbReference type="EMBL" id="CM027689">
    <property type="protein sequence ID" value="KAG0515319.1"/>
    <property type="molecule type" value="Genomic_DNA"/>
</dbReference>
<dbReference type="AlphaFoldDB" id="A0A921U248"/>
<name>A0A921U248_SORBI</name>
<proteinExistence type="predicted"/>
<organism evidence="2 3">
    <name type="scientific">Sorghum bicolor</name>
    <name type="common">Sorghum</name>
    <name type="synonym">Sorghum vulgare</name>
    <dbReference type="NCBI Taxonomy" id="4558"/>
    <lineage>
        <taxon>Eukaryota</taxon>
        <taxon>Viridiplantae</taxon>
        <taxon>Streptophyta</taxon>
        <taxon>Embryophyta</taxon>
        <taxon>Tracheophyta</taxon>
        <taxon>Spermatophyta</taxon>
        <taxon>Magnoliopsida</taxon>
        <taxon>Liliopsida</taxon>
        <taxon>Poales</taxon>
        <taxon>Poaceae</taxon>
        <taxon>PACMAD clade</taxon>
        <taxon>Panicoideae</taxon>
        <taxon>Andropogonodae</taxon>
        <taxon>Andropogoneae</taxon>
        <taxon>Sorghinae</taxon>
        <taxon>Sorghum</taxon>
    </lineage>
</organism>
<comment type="caution">
    <text evidence="2">The sequence shown here is derived from an EMBL/GenBank/DDBJ whole genome shotgun (WGS) entry which is preliminary data.</text>
</comment>
<gene>
    <name evidence="2" type="ORF">BDA96_10G267800</name>
</gene>